<dbReference type="PANTHER" id="PTHR13617">
    <property type="entry name" value="PROTEIN ABHD18"/>
    <property type="match status" value="1"/>
</dbReference>
<dbReference type="SUPFAM" id="SSF53474">
    <property type="entry name" value="alpha/beta-Hydrolases"/>
    <property type="match status" value="1"/>
</dbReference>
<dbReference type="PANTHER" id="PTHR13617:SF14">
    <property type="entry name" value="PROTEIN ABHD18"/>
    <property type="match status" value="1"/>
</dbReference>
<accession>T1KL05</accession>
<dbReference type="eggNOG" id="KOG1551">
    <property type="taxonomic scope" value="Eukaryota"/>
</dbReference>
<evidence type="ECO:0008006" key="3">
    <source>
        <dbReference type="Google" id="ProtNLM"/>
    </source>
</evidence>
<evidence type="ECO:0000313" key="2">
    <source>
        <dbReference type="Proteomes" id="UP000015104"/>
    </source>
</evidence>
<dbReference type="EMBL" id="CAEY01000201">
    <property type="status" value="NOT_ANNOTATED_CDS"/>
    <property type="molecule type" value="Genomic_DNA"/>
</dbReference>
<name>T1KL05_TETUR</name>
<dbReference type="HOGENOM" id="CLU_035640_0_0_1"/>
<keyword evidence="2" id="KW-1185">Reference proteome</keyword>
<dbReference type="Proteomes" id="UP000015104">
    <property type="component" value="Unassembled WGS sequence"/>
</dbReference>
<proteinExistence type="predicted"/>
<dbReference type="Pfam" id="PF09752">
    <property type="entry name" value="ABHD18"/>
    <property type="match status" value="1"/>
</dbReference>
<reference evidence="2" key="1">
    <citation type="submission" date="2011-08" db="EMBL/GenBank/DDBJ databases">
        <authorList>
            <person name="Rombauts S."/>
        </authorList>
    </citation>
    <scope>NUCLEOTIDE SEQUENCE</scope>
    <source>
        <strain evidence="2">London</strain>
    </source>
</reference>
<dbReference type="InterPro" id="IPR029058">
    <property type="entry name" value="AB_hydrolase_fold"/>
</dbReference>
<sequence length="358" mass="40323">MKMVSANHPIYIDRVVEDSSQHTLTEGHFISPLNAYLPESIPEESRIARFQLLLPKKWKHPYLKPVCLHLAGTGDHFFWRRRALMAKPLLRESGVGSIILENPFYGSRKPPDQIRSCLRKVSDIFVMGGCLILESIALFNWCEKMNFAPLCVTGISMGGHMASLAGVSWNKPISIIPCLSWTTASCAFTQGVLSGAIPWQTLEDQYVQYGREFREEVKKMIHSPEQNEIFNAGRQFAQNFPSSLDSMPNESANKGEEQNQDLKLDCINFMRGIMDECTHLGNFGPPVDPELATIVTASQDAYVPRDGLIPLTEIWKGSKLRTLEGGHITAILFNMNVFREVIASSIRLNAQKHYQQEL</sequence>
<evidence type="ECO:0000313" key="1">
    <source>
        <dbReference type="EnsemblMetazoa" id="tetur14g00670.1"/>
    </source>
</evidence>
<protein>
    <recommendedName>
        <fullName evidence="3">AB hydrolase-1 domain-containing protein</fullName>
    </recommendedName>
</protein>
<dbReference type="InterPro" id="IPR019149">
    <property type="entry name" value="ABHD18"/>
</dbReference>
<reference evidence="1" key="2">
    <citation type="submission" date="2015-06" db="UniProtKB">
        <authorList>
            <consortium name="EnsemblMetazoa"/>
        </authorList>
    </citation>
    <scope>IDENTIFICATION</scope>
</reference>
<organism evidence="1 2">
    <name type="scientific">Tetranychus urticae</name>
    <name type="common">Two-spotted spider mite</name>
    <dbReference type="NCBI Taxonomy" id="32264"/>
    <lineage>
        <taxon>Eukaryota</taxon>
        <taxon>Metazoa</taxon>
        <taxon>Ecdysozoa</taxon>
        <taxon>Arthropoda</taxon>
        <taxon>Chelicerata</taxon>
        <taxon>Arachnida</taxon>
        <taxon>Acari</taxon>
        <taxon>Acariformes</taxon>
        <taxon>Trombidiformes</taxon>
        <taxon>Prostigmata</taxon>
        <taxon>Eleutherengona</taxon>
        <taxon>Raphignathae</taxon>
        <taxon>Tetranychoidea</taxon>
        <taxon>Tetranychidae</taxon>
        <taxon>Tetranychus</taxon>
    </lineage>
</organism>
<dbReference type="AlphaFoldDB" id="T1KL05"/>
<dbReference type="EnsemblMetazoa" id="tetur14g00670.1">
    <property type="protein sequence ID" value="tetur14g00670.1"/>
    <property type="gene ID" value="tetur14g00670"/>
</dbReference>
<dbReference type="Gene3D" id="3.40.50.1820">
    <property type="entry name" value="alpha/beta hydrolase"/>
    <property type="match status" value="1"/>
</dbReference>